<feature type="transmembrane region" description="Helical" evidence="9">
    <location>
        <begin position="180"/>
        <end position="200"/>
    </location>
</feature>
<reference evidence="11 12" key="1">
    <citation type="submission" date="2020-08" db="EMBL/GenBank/DDBJ databases">
        <title>Genomic Encyclopedia of Type Strains, Phase IV (KMG-IV): sequencing the most valuable type-strain genomes for metagenomic binning, comparative biology and taxonomic classification.</title>
        <authorList>
            <person name="Goeker M."/>
        </authorList>
    </citation>
    <scope>NUCLEOTIDE SEQUENCE [LARGE SCALE GENOMIC DNA]</scope>
    <source>
        <strain evidence="11 12">DSM 22071</strain>
    </source>
</reference>
<evidence type="ECO:0000256" key="1">
    <source>
        <dbReference type="ARBA" id="ARBA00004651"/>
    </source>
</evidence>
<evidence type="ECO:0000256" key="7">
    <source>
        <dbReference type="ARBA" id="ARBA00022989"/>
    </source>
</evidence>
<evidence type="ECO:0000256" key="8">
    <source>
        <dbReference type="ARBA" id="ARBA00023136"/>
    </source>
</evidence>
<evidence type="ECO:0000313" key="11">
    <source>
        <dbReference type="EMBL" id="MBB5021698.1"/>
    </source>
</evidence>
<feature type="transmembrane region" description="Helical" evidence="9">
    <location>
        <begin position="33"/>
        <end position="52"/>
    </location>
</feature>
<comment type="similarity">
    <text evidence="2">Belongs to the MotA family.</text>
</comment>
<evidence type="ECO:0000256" key="6">
    <source>
        <dbReference type="ARBA" id="ARBA00022779"/>
    </source>
</evidence>
<protein>
    <submittedName>
        <fullName evidence="11">Chemotaxis protein MotA</fullName>
    </submittedName>
</protein>
<comment type="subcellular location">
    <subcellularLocation>
        <location evidence="1">Cell membrane</location>
        <topology evidence="1">Multi-pass membrane protein</topology>
    </subcellularLocation>
</comment>
<dbReference type="GO" id="GO:0071978">
    <property type="term" value="P:bacterial-type flagellum-dependent swarming motility"/>
    <property type="evidence" value="ECO:0007669"/>
    <property type="project" value="InterPro"/>
</dbReference>
<dbReference type="InterPro" id="IPR000540">
    <property type="entry name" value="Flag_MotA_CS"/>
</dbReference>
<dbReference type="PROSITE" id="PS01307">
    <property type="entry name" value="MOTA"/>
    <property type="match status" value="1"/>
</dbReference>
<evidence type="ECO:0000256" key="9">
    <source>
        <dbReference type="SAM" id="Phobius"/>
    </source>
</evidence>
<keyword evidence="12" id="KW-1185">Reference proteome</keyword>
<dbReference type="PANTHER" id="PTHR30433:SF2">
    <property type="entry name" value="MOTILITY PROTEIN A"/>
    <property type="match status" value="1"/>
</dbReference>
<dbReference type="RefSeq" id="WP_183730867.1">
    <property type="nucleotide sequence ID" value="NZ_JACHID010000005.1"/>
</dbReference>
<evidence type="ECO:0000256" key="2">
    <source>
        <dbReference type="ARBA" id="ARBA00008038"/>
    </source>
</evidence>
<comment type="caution">
    <text evidence="11">The sequence shown here is derived from an EMBL/GenBank/DDBJ whole genome shotgun (WGS) entry which is preliminary data.</text>
</comment>
<evidence type="ECO:0000256" key="3">
    <source>
        <dbReference type="ARBA" id="ARBA00022448"/>
    </source>
</evidence>
<feature type="domain" description="MotA/TolQ/ExbB proton channel" evidence="10">
    <location>
        <begin position="99"/>
        <end position="217"/>
    </location>
</feature>
<dbReference type="InterPro" id="IPR047055">
    <property type="entry name" value="MotA-like"/>
</dbReference>
<keyword evidence="7 9" id="KW-1133">Transmembrane helix</keyword>
<dbReference type="GO" id="GO:0006935">
    <property type="term" value="P:chemotaxis"/>
    <property type="evidence" value="ECO:0007669"/>
    <property type="project" value="InterPro"/>
</dbReference>
<evidence type="ECO:0000256" key="5">
    <source>
        <dbReference type="ARBA" id="ARBA00022692"/>
    </source>
</evidence>
<name>A0A7W7Y453_9BACT</name>
<dbReference type="AlphaFoldDB" id="A0A7W7Y453"/>
<evidence type="ECO:0000256" key="4">
    <source>
        <dbReference type="ARBA" id="ARBA00022475"/>
    </source>
</evidence>
<dbReference type="GO" id="GO:0005886">
    <property type="term" value="C:plasma membrane"/>
    <property type="evidence" value="ECO:0007669"/>
    <property type="project" value="UniProtKB-SubCell"/>
</dbReference>
<dbReference type="EMBL" id="JACHID010000005">
    <property type="protein sequence ID" value="MBB5021698.1"/>
    <property type="molecule type" value="Genomic_DNA"/>
</dbReference>
<proteinExistence type="inferred from homology"/>
<organism evidence="11 12">
    <name type="scientific">Desulfurispira natronophila</name>
    <dbReference type="NCBI Taxonomy" id="682562"/>
    <lineage>
        <taxon>Bacteria</taxon>
        <taxon>Pseudomonadati</taxon>
        <taxon>Chrysiogenota</taxon>
        <taxon>Chrysiogenia</taxon>
        <taxon>Chrysiogenales</taxon>
        <taxon>Chrysiogenaceae</taxon>
        <taxon>Desulfurispira</taxon>
    </lineage>
</organism>
<keyword evidence="4" id="KW-1003">Cell membrane</keyword>
<gene>
    <name evidence="11" type="ORF">HNR37_001011</name>
</gene>
<keyword evidence="8 9" id="KW-0472">Membrane</keyword>
<accession>A0A7W7Y453</accession>
<keyword evidence="6" id="KW-0283">Flagellar rotation</keyword>
<dbReference type="PANTHER" id="PTHR30433">
    <property type="entry name" value="CHEMOTAXIS PROTEIN MOTA"/>
    <property type="match status" value="1"/>
</dbReference>
<evidence type="ECO:0000313" key="12">
    <source>
        <dbReference type="Proteomes" id="UP000528322"/>
    </source>
</evidence>
<dbReference type="Proteomes" id="UP000528322">
    <property type="component" value="Unassembled WGS sequence"/>
</dbReference>
<keyword evidence="3" id="KW-0813">Transport</keyword>
<sequence>MDIATLVGVILAFSLVTIAMALAGNILWFIEVKSILIVFGGTMGVVLMNFSLQQVTSVMGVVKKSFFHKGEDPSEMIRRLVDFATRARRDGILALETAAEEVEDEFLREGIKLAVDGTDPELVSSIMETKLEYIIQRHQSGMGILVSIGTFAPSMGMIGTLIGLVAMLQVMDDPSSIGPAMAIALLTTMYGSMIANMFALPVAGKLAERSQEEVLSKELVIMGIMSIQAGDNPRIVEQKLNAFLAPANRSSQFE</sequence>
<feature type="transmembrane region" description="Helical" evidence="9">
    <location>
        <begin position="144"/>
        <end position="168"/>
    </location>
</feature>
<dbReference type="InterPro" id="IPR002898">
    <property type="entry name" value="MotA_ExbB_proton_chnl"/>
</dbReference>
<evidence type="ECO:0000259" key="10">
    <source>
        <dbReference type="Pfam" id="PF01618"/>
    </source>
</evidence>
<dbReference type="Pfam" id="PF01618">
    <property type="entry name" value="MotA_ExbB"/>
    <property type="match status" value="1"/>
</dbReference>
<keyword evidence="5 9" id="KW-0812">Transmembrane</keyword>